<dbReference type="EMBL" id="MCGO01000009">
    <property type="protein sequence ID" value="ORY49475.1"/>
    <property type="molecule type" value="Genomic_DNA"/>
</dbReference>
<keyword evidence="2" id="KW-0732">Signal</keyword>
<evidence type="ECO:0000256" key="2">
    <source>
        <dbReference type="SAM" id="SignalP"/>
    </source>
</evidence>
<protein>
    <recommendedName>
        <fullName evidence="5">Bulb-type lectin domain-containing protein</fullName>
    </recommendedName>
</protein>
<proteinExistence type="predicted"/>
<feature type="region of interest" description="Disordered" evidence="1">
    <location>
        <begin position="26"/>
        <end position="50"/>
    </location>
</feature>
<evidence type="ECO:0008006" key="5">
    <source>
        <dbReference type="Google" id="ProtNLM"/>
    </source>
</evidence>
<feature type="signal peptide" evidence="2">
    <location>
        <begin position="1"/>
        <end position="20"/>
    </location>
</feature>
<sequence length="248" mass="27588">MNLKPIHILVFAALAVLIHAAAIPQPESAKDMQRQRDDPRDIQGAASKKGATMIKSMEQLKEILAGRTFTLPKSLGNVGDTIEIELKPAAPKNHTGLMNADNSNNDFSTGANHRCLSRGQTLWDGESITAYDPDAGSYLVFYMRVRSDYLAVSEIDYNYMRNSDIWTVGQGSGTSDSHLSYQNDGNVCYYHENSPNPGWCSNTYGRNDMYLMCLDAFNGRLLMGSLYVPPVLNGGPVPVYWMTRWSNY</sequence>
<reference evidence="3 4" key="1">
    <citation type="submission" date="2016-07" db="EMBL/GenBank/DDBJ databases">
        <title>Pervasive Adenine N6-methylation of Active Genes in Fungi.</title>
        <authorList>
            <consortium name="DOE Joint Genome Institute"/>
            <person name="Mondo S.J."/>
            <person name="Dannebaum R.O."/>
            <person name="Kuo R.C."/>
            <person name="Labutti K."/>
            <person name="Haridas S."/>
            <person name="Kuo A."/>
            <person name="Salamov A."/>
            <person name="Ahrendt S.R."/>
            <person name="Lipzen A."/>
            <person name="Sullivan W."/>
            <person name="Andreopoulos W.B."/>
            <person name="Clum A."/>
            <person name="Lindquist E."/>
            <person name="Daum C."/>
            <person name="Ramamoorthy G.K."/>
            <person name="Gryganskyi A."/>
            <person name="Culley D."/>
            <person name="Magnuson J.K."/>
            <person name="James T.Y."/>
            <person name="O'Malley M.A."/>
            <person name="Stajich J.E."/>
            <person name="Spatafora J.W."/>
            <person name="Visel A."/>
            <person name="Grigoriev I.V."/>
        </authorList>
    </citation>
    <scope>NUCLEOTIDE SEQUENCE [LARGE SCALE GENOMIC DNA]</scope>
    <source>
        <strain evidence="3 4">JEL800</strain>
    </source>
</reference>
<name>A0A1Y2CSX7_9FUNG</name>
<feature type="compositionally biased region" description="Basic and acidic residues" evidence="1">
    <location>
        <begin position="28"/>
        <end position="41"/>
    </location>
</feature>
<evidence type="ECO:0000313" key="4">
    <source>
        <dbReference type="Proteomes" id="UP000193642"/>
    </source>
</evidence>
<feature type="chain" id="PRO_5012372686" description="Bulb-type lectin domain-containing protein" evidence="2">
    <location>
        <begin position="21"/>
        <end position="248"/>
    </location>
</feature>
<evidence type="ECO:0000313" key="3">
    <source>
        <dbReference type="EMBL" id="ORY49475.1"/>
    </source>
</evidence>
<organism evidence="3 4">
    <name type="scientific">Rhizoclosmatium globosum</name>
    <dbReference type="NCBI Taxonomy" id="329046"/>
    <lineage>
        <taxon>Eukaryota</taxon>
        <taxon>Fungi</taxon>
        <taxon>Fungi incertae sedis</taxon>
        <taxon>Chytridiomycota</taxon>
        <taxon>Chytridiomycota incertae sedis</taxon>
        <taxon>Chytridiomycetes</taxon>
        <taxon>Chytridiales</taxon>
        <taxon>Chytriomycetaceae</taxon>
        <taxon>Rhizoclosmatium</taxon>
    </lineage>
</organism>
<dbReference type="Gene3D" id="2.90.10.10">
    <property type="entry name" value="Bulb-type lectin domain"/>
    <property type="match status" value="1"/>
</dbReference>
<dbReference type="InterPro" id="IPR036426">
    <property type="entry name" value="Bulb-type_lectin_dom_sf"/>
</dbReference>
<dbReference type="Proteomes" id="UP000193642">
    <property type="component" value="Unassembled WGS sequence"/>
</dbReference>
<dbReference type="OrthoDB" id="10380369at2759"/>
<accession>A0A1Y2CSX7</accession>
<dbReference type="AlphaFoldDB" id="A0A1Y2CSX7"/>
<dbReference type="SUPFAM" id="SSF51110">
    <property type="entry name" value="alpha-D-mannose-specific plant lectins"/>
    <property type="match status" value="1"/>
</dbReference>
<evidence type="ECO:0000256" key="1">
    <source>
        <dbReference type="SAM" id="MobiDB-lite"/>
    </source>
</evidence>
<gene>
    <name evidence="3" type="ORF">BCR33DRAFT_713787</name>
</gene>
<comment type="caution">
    <text evidence="3">The sequence shown here is derived from an EMBL/GenBank/DDBJ whole genome shotgun (WGS) entry which is preliminary data.</text>
</comment>
<keyword evidence="4" id="KW-1185">Reference proteome</keyword>